<dbReference type="InterPro" id="IPR007318">
    <property type="entry name" value="Phopholipid_MeTrfase"/>
</dbReference>
<comment type="caution">
    <text evidence="6">The sequence shown here is derived from an EMBL/GenBank/DDBJ whole genome shotgun (WGS) entry which is preliminary data.</text>
</comment>
<keyword evidence="2 5" id="KW-0812">Transmembrane</keyword>
<evidence type="ECO:0000256" key="1">
    <source>
        <dbReference type="ARBA" id="ARBA00004127"/>
    </source>
</evidence>
<accession>A0ABX1FNS5</accession>
<gene>
    <name evidence="6" type="ORF">FXN61_29260</name>
</gene>
<feature type="transmembrane region" description="Helical" evidence="5">
    <location>
        <begin position="92"/>
        <end position="110"/>
    </location>
</feature>
<reference evidence="6 7" key="1">
    <citation type="submission" date="2019-08" db="EMBL/GenBank/DDBJ databases">
        <title>Lentzea from Indian Himalayas.</title>
        <authorList>
            <person name="Mandal S."/>
            <person name="Mallick Gupta A."/>
            <person name="Maiti P.K."/>
            <person name="Sarkar J."/>
            <person name="Mandal S."/>
        </authorList>
    </citation>
    <scope>NUCLEOTIDE SEQUENCE [LARGE SCALE GENOMIC DNA]</scope>
    <source>
        <strain evidence="6 7">PSKA42</strain>
    </source>
</reference>
<evidence type="ECO:0000256" key="5">
    <source>
        <dbReference type="SAM" id="Phobius"/>
    </source>
</evidence>
<keyword evidence="4 5" id="KW-0472">Membrane</keyword>
<evidence type="ECO:0000256" key="2">
    <source>
        <dbReference type="ARBA" id="ARBA00022692"/>
    </source>
</evidence>
<comment type="subcellular location">
    <subcellularLocation>
        <location evidence="1">Endomembrane system</location>
        <topology evidence="1">Multi-pass membrane protein</topology>
    </subcellularLocation>
</comment>
<evidence type="ECO:0000256" key="4">
    <source>
        <dbReference type="ARBA" id="ARBA00023136"/>
    </source>
</evidence>
<protein>
    <submittedName>
        <fullName evidence="6">Isoprenylcysteine carboxylmethyltransferase family protein</fullName>
    </submittedName>
</protein>
<evidence type="ECO:0000313" key="7">
    <source>
        <dbReference type="Proteomes" id="UP001515943"/>
    </source>
</evidence>
<evidence type="ECO:0000313" key="6">
    <source>
        <dbReference type="EMBL" id="NKE60659.1"/>
    </source>
</evidence>
<dbReference type="EMBL" id="VSRL01000131">
    <property type="protein sequence ID" value="NKE60659.1"/>
    <property type="molecule type" value="Genomic_DNA"/>
</dbReference>
<keyword evidence="3 5" id="KW-1133">Transmembrane helix</keyword>
<name>A0ABX1FNS5_9PSEU</name>
<feature type="transmembrane region" description="Helical" evidence="5">
    <location>
        <begin position="38"/>
        <end position="60"/>
    </location>
</feature>
<proteinExistence type="predicted"/>
<organism evidence="6 7">
    <name type="scientific">Lentzea indica</name>
    <dbReference type="NCBI Taxonomy" id="2604800"/>
    <lineage>
        <taxon>Bacteria</taxon>
        <taxon>Bacillati</taxon>
        <taxon>Actinomycetota</taxon>
        <taxon>Actinomycetes</taxon>
        <taxon>Pseudonocardiales</taxon>
        <taxon>Pseudonocardiaceae</taxon>
        <taxon>Lentzea</taxon>
    </lineage>
</organism>
<evidence type="ECO:0000256" key="3">
    <source>
        <dbReference type="ARBA" id="ARBA00022989"/>
    </source>
</evidence>
<sequence length="167" mass="18219">MQTKKAALGSAAFFVLAPGGVAGLVPWLLTGWRMERPLPAWLPFQVIGVVVLVGALAVLISSFARFVTEGFGTPAPVAPPDRLVIGGFYRHVRNPMYLAVLSLIIGQALVLGQLVLFLYGALVSAAFAAMVRWHEEPALRRSFGDKYVAYHEAVPGWIPRLRPWRPS</sequence>
<dbReference type="Gene3D" id="1.20.120.1630">
    <property type="match status" value="1"/>
</dbReference>
<keyword evidence="7" id="KW-1185">Reference proteome</keyword>
<dbReference type="Pfam" id="PF04191">
    <property type="entry name" value="PEMT"/>
    <property type="match status" value="1"/>
</dbReference>
<dbReference type="Proteomes" id="UP001515943">
    <property type="component" value="Unassembled WGS sequence"/>
</dbReference>